<organism evidence="1 2">
    <name type="scientific">Desulfocicer vacuolatum DSM 3385</name>
    <dbReference type="NCBI Taxonomy" id="1121400"/>
    <lineage>
        <taxon>Bacteria</taxon>
        <taxon>Pseudomonadati</taxon>
        <taxon>Thermodesulfobacteriota</taxon>
        <taxon>Desulfobacteria</taxon>
        <taxon>Desulfobacterales</taxon>
        <taxon>Desulfobacteraceae</taxon>
        <taxon>Desulfocicer</taxon>
    </lineage>
</organism>
<dbReference type="STRING" id="1121400.SAMN02746065_12812"/>
<name>A0A1W2EBB3_9BACT</name>
<accession>A0A1W2EBB3</accession>
<dbReference type="OrthoDB" id="5420148at2"/>
<gene>
    <name evidence="1" type="ORF">SAMN02746065_12812</name>
</gene>
<dbReference type="Proteomes" id="UP000192418">
    <property type="component" value="Unassembled WGS sequence"/>
</dbReference>
<evidence type="ECO:0000313" key="2">
    <source>
        <dbReference type="Proteomes" id="UP000192418"/>
    </source>
</evidence>
<dbReference type="EMBL" id="FWXY01000028">
    <property type="protein sequence ID" value="SMD06981.1"/>
    <property type="molecule type" value="Genomic_DNA"/>
</dbReference>
<keyword evidence="2" id="KW-1185">Reference proteome</keyword>
<protein>
    <recommendedName>
        <fullName evidence="3">Cytoplasmic protein</fullName>
    </recommendedName>
</protein>
<proteinExistence type="predicted"/>
<dbReference type="AlphaFoldDB" id="A0A1W2EBB3"/>
<reference evidence="1 2" key="1">
    <citation type="submission" date="2017-04" db="EMBL/GenBank/DDBJ databases">
        <authorList>
            <person name="Afonso C.L."/>
            <person name="Miller P.J."/>
            <person name="Scott M.A."/>
            <person name="Spackman E."/>
            <person name="Goraichik I."/>
            <person name="Dimitrov K.M."/>
            <person name="Suarez D.L."/>
            <person name="Swayne D.E."/>
        </authorList>
    </citation>
    <scope>NUCLEOTIDE SEQUENCE [LARGE SCALE GENOMIC DNA]</scope>
    <source>
        <strain evidence="1 2">DSM 3385</strain>
    </source>
</reference>
<dbReference type="RefSeq" id="WP_084071425.1">
    <property type="nucleotide sequence ID" value="NZ_FWXY01000028.1"/>
</dbReference>
<evidence type="ECO:0008006" key="3">
    <source>
        <dbReference type="Google" id="ProtNLM"/>
    </source>
</evidence>
<evidence type="ECO:0000313" key="1">
    <source>
        <dbReference type="EMBL" id="SMD06981.1"/>
    </source>
</evidence>
<sequence length="120" mass="13247">MADNGGAPNSLDFQVDKTNLYREISITDLKIANIRQLIPVNADGSDDANRETIFIGNTQLGTPQGPIPMQAVLEAGTIEEAMDLFPKAMELETQKVIENFKRMEAQQKKEKSNIIVPGMN</sequence>